<comment type="caution">
    <text evidence="1">The sequence shown here is derived from an EMBL/GenBank/DDBJ whole genome shotgun (WGS) entry which is preliminary data.</text>
</comment>
<gene>
    <name evidence="1" type="ORF">KQX54_018132</name>
</gene>
<evidence type="ECO:0000313" key="2">
    <source>
        <dbReference type="Proteomes" id="UP000826195"/>
    </source>
</evidence>
<dbReference type="Proteomes" id="UP000826195">
    <property type="component" value="Unassembled WGS sequence"/>
</dbReference>
<feature type="non-terminal residue" evidence="1">
    <location>
        <position position="1"/>
    </location>
</feature>
<sequence>IILLLIAFATASKPSEENLATSQTTVAAEQFQPDILNEDYNSFAETIEKLQLAISKN</sequence>
<dbReference type="AlphaFoldDB" id="A0AAV7HF03"/>
<reference evidence="1 2" key="1">
    <citation type="journal article" date="2021" name="J. Hered.">
        <title>A chromosome-level genome assembly of the parasitoid wasp, Cotesia glomerata (Hymenoptera: Braconidae).</title>
        <authorList>
            <person name="Pinto B.J."/>
            <person name="Weis J.J."/>
            <person name="Gamble T."/>
            <person name="Ode P.J."/>
            <person name="Paul R."/>
            <person name="Zaspel J.M."/>
        </authorList>
    </citation>
    <scope>NUCLEOTIDE SEQUENCE [LARGE SCALE GENOMIC DNA]</scope>
    <source>
        <strain evidence="1">CgM1</strain>
    </source>
</reference>
<evidence type="ECO:0000313" key="1">
    <source>
        <dbReference type="EMBL" id="KAH0535679.1"/>
    </source>
</evidence>
<organism evidence="1 2">
    <name type="scientific">Cotesia glomerata</name>
    <name type="common">Lepidopteran parasitic wasp</name>
    <name type="synonym">Apanteles glomeratus</name>
    <dbReference type="NCBI Taxonomy" id="32391"/>
    <lineage>
        <taxon>Eukaryota</taxon>
        <taxon>Metazoa</taxon>
        <taxon>Ecdysozoa</taxon>
        <taxon>Arthropoda</taxon>
        <taxon>Hexapoda</taxon>
        <taxon>Insecta</taxon>
        <taxon>Pterygota</taxon>
        <taxon>Neoptera</taxon>
        <taxon>Endopterygota</taxon>
        <taxon>Hymenoptera</taxon>
        <taxon>Apocrita</taxon>
        <taxon>Ichneumonoidea</taxon>
        <taxon>Braconidae</taxon>
        <taxon>Microgastrinae</taxon>
        <taxon>Cotesia</taxon>
    </lineage>
</organism>
<dbReference type="EMBL" id="JAHXZJ010002982">
    <property type="protein sequence ID" value="KAH0535679.1"/>
    <property type="molecule type" value="Genomic_DNA"/>
</dbReference>
<accession>A0AAV7HF03</accession>
<keyword evidence="2" id="KW-1185">Reference proteome</keyword>
<name>A0AAV7HF03_COTGL</name>
<protein>
    <submittedName>
        <fullName evidence="1">Uncharacterized protein</fullName>
    </submittedName>
</protein>
<proteinExistence type="predicted"/>